<keyword evidence="1" id="KW-0812">Transmembrane</keyword>
<dbReference type="STRING" id="1149755.A0A2J6R1M5"/>
<gene>
    <name evidence="2" type="ORF">L207DRAFT_640197</name>
</gene>
<organism evidence="2 3">
    <name type="scientific">Hyaloscypha variabilis (strain UAMH 11265 / GT02V1 / F)</name>
    <name type="common">Meliniomyces variabilis</name>
    <dbReference type="NCBI Taxonomy" id="1149755"/>
    <lineage>
        <taxon>Eukaryota</taxon>
        <taxon>Fungi</taxon>
        <taxon>Dikarya</taxon>
        <taxon>Ascomycota</taxon>
        <taxon>Pezizomycotina</taxon>
        <taxon>Leotiomycetes</taxon>
        <taxon>Helotiales</taxon>
        <taxon>Hyaloscyphaceae</taxon>
        <taxon>Hyaloscypha</taxon>
        <taxon>Hyaloscypha variabilis</taxon>
    </lineage>
</organism>
<evidence type="ECO:0000256" key="1">
    <source>
        <dbReference type="SAM" id="Phobius"/>
    </source>
</evidence>
<name>A0A2J6R1M5_HYAVF</name>
<reference evidence="2 3" key="1">
    <citation type="submission" date="2016-04" db="EMBL/GenBank/DDBJ databases">
        <title>A degradative enzymes factory behind the ericoid mycorrhizal symbiosis.</title>
        <authorList>
            <consortium name="DOE Joint Genome Institute"/>
            <person name="Martino E."/>
            <person name="Morin E."/>
            <person name="Grelet G."/>
            <person name="Kuo A."/>
            <person name="Kohler A."/>
            <person name="Daghino S."/>
            <person name="Barry K."/>
            <person name="Choi C."/>
            <person name="Cichocki N."/>
            <person name="Clum A."/>
            <person name="Copeland A."/>
            <person name="Hainaut M."/>
            <person name="Haridas S."/>
            <person name="Labutti K."/>
            <person name="Lindquist E."/>
            <person name="Lipzen A."/>
            <person name="Khouja H.-R."/>
            <person name="Murat C."/>
            <person name="Ohm R."/>
            <person name="Olson A."/>
            <person name="Spatafora J."/>
            <person name="Veneault-Fourrey C."/>
            <person name="Henrissat B."/>
            <person name="Grigoriev I."/>
            <person name="Martin F."/>
            <person name="Perotto S."/>
        </authorList>
    </citation>
    <scope>NUCLEOTIDE SEQUENCE [LARGE SCALE GENOMIC DNA]</scope>
    <source>
        <strain evidence="2 3">F</strain>
    </source>
</reference>
<dbReference type="AlphaFoldDB" id="A0A2J6R1M5"/>
<feature type="transmembrane region" description="Helical" evidence="1">
    <location>
        <begin position="18"/>
        <end position="39"/>
    </location>
</feature>
<dbReference type="Proteomes" id="UP000235786">
    <property type="component" value="Unassembled WGS sequence"/>
</dbReference>
<evidence type="ECO:0000313" key="2">
    <source>
        <dbReference type="EMBL" id="PMD32416.1"/>
    </source>
</evidence>
<dbReference type="OrthoDB" id="3220769at2759"/>
<keyword evidence="1" id="KW-0472">Membrane</keyword>
<dbReference type="EMBL" id="KZ613959">
    <property type="protein sequence ID" value="PMD32416.1"/>
    <property type="molecule type" value="Genomic_DNA"/>
</dbReference>
<protein>
    <submittedName>
        <fullName evidence="2">Uncharacterized protein</fullName>
    </submittedName>
</protein>
<sequence>MYSSFFSYNVSRPYPFRWFTPVVVVGGIFVTIAISVISVSTSGYQLVSVSSSDANATEAGKTLFSRSLGPLIGSMRPACASATIPLNTVMYTNNTAFRYSLTDVSMVDEYGSLKHQGSLVYHNNPLKNCTISGIQIEFEGMQRPAANIAQQMQGVSTLTSIGCNVETSQGTMTINLTAAYNYLPDDQALYNGKFSFLGRSASTQGSLYWGESLLLMYWLNLTNAFYLENKTPGFQFYKGSVSLSRDVSLPSDAADVESLDFFTNLGCYFLPFSGTSLEPLVEYCASSKLSDLVHASGDDDHPLPSIWTSVDTLSKALYYTILTDLGQEDALYINLLTDATLLTYFTSNFTAINESVSADKHPWGENLGTDPALATAPFTDTIAAAFDLRVNPSVLTADYLCQIPQLKPTGSLIISVLIADLVLLQTIWHVFQLVINYILGMRHPKMRFCEGCERSGSLLSDMEEETLKMGAYGAVSD</sequence>
<keyword evidence="1" id="KW-1133">Transmembrane helix</keyword>
<accession>A0A2J6R1M5</accession>
<proteinExistence type="predicted"/>
<keyword evidence="3" id="KW-1185">Reference proteome</keyword>
<evidence type="ECO:0000313" key="3">
    <source>
        <dbReference type="Proteomes" id="UP000235786"/>
    </source>
</evidence>